<dbReference type="InterPro" id="IPR036059">
    <property type="entry name" value="TldD/PmbA_sf"/>
</dbReference>
<dbReference type="InterPro" id="IPR045570">
    <property type="entry name" value="Metalloprtase-TldD/E_cen_dom"/>
</dbReference>
<evidence type="ECO:0000259" key="5">
    <source>
        <dbReference type="Pfam" id="PF19290"/>
    </source>
</evidence>
<dbReference type="EMBL" id="JACZHT010000004">
    <property type="protein sequence ID" value="MBE1237433.1"/>
    <property type="molecule type" value="Genomic_DNA"/>
</dbReference>
<sequence>MAPPDPCSRVFHFSSTVKNKRGCIENKWNGPGKGHACPSQSRPCARANNAIPEKDSRTEPECGQVSDSKATQEQALGLLDDLVHRAVRAGADAADAVLIDGTSLSLAVRKGALEKLEQAEGGDIGLRVLVGTRQALVSSADRSGPALSELVDRALAMARAVPEDPLIGLAEPGQIARSLPDIDGAASGDVDQETLRALALDLENAARSVEGVTNSEGAEASFSRSMVSLVASNGFAQAYPMTRIGMGVAVIAGDSTTGMEFDYATRSTVHPEDLVAPADLGREAGEGAVRKLGARRMTTGERTVVFDPRTARSLLGHFLSAINGSSIVRGTSFLKDALGTAVFGSGVSIVEDPLRRRGLLSRPCDAEGLPTRSRTLVENGVLTTWLLDLRSARALGMEPTGHASRSTGSAPHPAPSNVWLAPGPLSPEELIADIRDGLYVTSLAGQGVNSLTGDYSRGASGFRIENGVLTTPVHEITVAGNLRDMFAALTPASDLAFHYGTDAPTVRIERMMVAGEQA</sequence>
<evidence type="ECO:0000256" key="1">
    <source>
        <dbReference type="ARBA" id="ARBA00005836"/>
    </source>
</evidence>
<dbReference type="Pfam" id="PF19290">
    <property type="entry name" value="PmbA_TldD_2nd"/>
    <property type="match status" value="1"/>
</dbReference>
<comment type="similarity">
    <text evidence="1">Belongs to the peptidase U62 family.</text>
</comment>
<protein>
    <submittedName>
        <fullName evidence="6">TldD/PmbA family protein</fullName>
    </submittedName>
</protein>
<feature type="domain" description="Metalloprotease TldD/E C-terminal" evidence="4">
    <location>
        <begin position="299"/>
        <end position="515"/>
    </location>
</feature>
<dbReference type="Pfam" id="PF19289">
    <property type="entry name" value="PmbA_TldD_3rd"/>
    <property type="match status" value="1"/>
</dbReference>
<dbReference type="GO" id="GO:0006508">
    <property type="term" value="P:proteolysis"/>
    <property type="evidence" value="ECO:0007669"/>
    <property type="project" value="InterPro"/>
</dbReference>
<evidence type="ECO:0000259" key="3">
    <source>
        <dbReference type="Pfam" id="PF01523"/>
    </source>
</evidence>
<dbReference type="GO" id="GO:0005829">
    <property type="term" value="C:cytosol"/>
    <property type="evidence" value="ECO:0007669"/>
    <property type="project" value="TreeGrafter"/>
</dbReference>
<dbReference type="InterPro" id="IPR035068">
    <property type="entry name" value="TldD/PmbA_N"/>
</dbReference>
<dbReference type="InterPro" id="IPR002510">
    <property type="entry name" value="Metalloprtase-TldD/E_N"/>
</dbReference>
<feature type="region of interest" description="Disordered" evidence="2">
    <location>
        <begin position="28"/>
        <end position="69"/>
    </location>
</feature>
<feature type="region of interest" description="Disordered" evidence="2">
    <location>
        <begin position="398"/>
        <end position="417"/>
    </location>
</feature>
<dbReference type="Gene3D" id="3.30.2290.10">
    <property type="entry name" value="PmbA/TldD superfamily"/>
    <property type="match status" value="1"/>
</dbReference>
<comment type="caution">
    <text evidence="6">The sequence shown here is derived from an EMBL/GenBank/DDBJ whole genome shotgun (WGS) entry which is preliminary data.</text>
</comment>
<evidence type="ECO:0000259" key="4">
    <source>
        <dbReference type="Pfam" id="PF19289"/>
    </source>
</evidence>
<dbReference type="PANTHER" id="PTHR43421">
    <property type="entry name" value="METALLOPROTEASE PMBA"/>
    <property type="match status" value="1"/>
</dbReference>
<reference evidence="6" key="1">
    <citation type="submission" date="2020-10" db="EMBL/GenBank/DDBJ databases">
        <title>Genome sequence of the unusual species of purple photosynthetic bacteria, Phaeovibrio sulfidiphilus DSM 23193, type strain.</title>
        <authorList>
            <person name="Kyndt J.A."/>
            <person name="Meyer T.E."/>
        </authorList>
    </citation>
    <scope>NUCLEOTIDE SEQUENCE</scope>
    <source>
        <strain evidence="6">DSM 23193</strain>
    </source>
</reference>
<keyword evidence="7" id="KW-1185">Reference proteome</keyword>
<dbReference type="GO" id="GO:0008237">
    <property type="term" value="F:metallopeptidase activity"/>
    <property type="evidence" value="ECO:0007669"/>
    <property type="project" value="InterPro"/>
</dbReference>
<feature type="domain" description="Metalloprotease TldD/E N-terminal" evidence="3">
    <location>
        <begin position="94"/>
        <end position="158"/>
    </location>
</feature>
<dbReference type="AlphaFoldDB" id="A0A8J6YZP5"/>
<gene>
    <name evidence="6" type="ORF">IHV25_07200</name>
</gene>
<dbReference type="PANTHER" id="PTHR43421:SF1">
    <property type="entry name" value="METALLOPROTEASE PMBA"/>
    <property type="match status" value="1"/>
</dbReference>
<feature type="domain" description="Metalloprotease TldD/E central" evidence="5">
    <location>
        <begin position="188"/>
        <end position="292"/>
    </location>
</feature>
<dbReference type="InterPro" id="IPR045569">
    <property type="entry name" value="Metalloprtase-TldD/E_C"/>
</dbReference>
<accession>A0A8J6YZP5</accession>
<proteinExistence type="inferred from homology"/>
<dbReference type="InterPro" id="IPR047657">
    <property type="entry name" value="PmbA"/>
</dbReference>
<dbReference type="Proteomes" id="UP000631034">
    <property type="component" value="Unassembled WGS sequence"/>
</dbReference>
<dbReference type="SUPFAM" id="SSF111283">
    <property type="entry name" value="Putative modulator of DNA gyrase, PmbA/TldD"/>
    <property type="match status" value="1"/>
</dbReference>
<evidence type="ECO:0000313" key="6">
    <source>
        <dbReference type="EMBL" id="MBE1237433.1"/>
    </source>
</evidence>
<organism evidence="6 7">
    <name type="scientific">Phaeovibrio sulfidiphilus</name>
    <dbReference type="NCBI Taxonomy" id="1220600"/>
    <lineage>
        <taxon>Bacteria</taxon>
        <taxon>Pseudomonadati</taxon>
        <taxon>Pseudomonadota</taxon>
        <taxon>Alphaproteobacteria</taxon>
        <taxon>Rhodospirillales</taxon>
        <taxon>Rhodospirillaceae</taxon>
        <taxon>Phaeovibrio</taxon>
    </lineage>
</organism>
<name>A0A8J6YZP5_9PROT</name>
<evidence type="ECO:0000256" key="2">
    <source>
        <dbReference type="SAM" id="MobiDB-lite"/>
    </source>
</evidence>
<dbReference type="Pfam" id="PF01523">
    <property type="entry name" value="PmbA_TldD_1st"/>
    <property type="match status" value="1"/>
</dbReference>
<evidence type="ECO:0000313" key="7">
    <source>
        <dbReference type="Proteomes" id="UP000631034"/>
    </source>
</evidence>